<evidence type="ECO:0008006" key="4">
    <source>
        <dbReference type="Google" id="ProtNLM"/>
    </source>
</evidence>
<comment type="caution">
    <text evidence="2">The sequence shown here is derived from an EMBL/GenBank/DDBJ whole genome shotgun (WGS) entry which is preliminary data.</text>
</comment>
<evidence type="ECO:0000313" key="2">
    <source>
        <dbReference type="EMBL" id="KAJ5344683.1"/>
    </source>
</evidence>
<dbReference type="Proteomes" id="UP001147695">
    <property type="component" value="Unassembled WGS sequence"/>
</dbReference>
<reference evidence="2" key="2">
    <citation type="journal article" date="2023" name="IMA Fungus">
        <title>Comparative genomic study of the Penicillium genus elucidates a diverse pangenome and 15 lateral gene transfer events.</title>
        <authorList>
            <person name="Petersen C."/>
            <person name="Sorensen T."/>
            <person name="Nielsen M.R."/>
            <person name="Sondergaard T.E."/>
            <person name="Sorensen J.L."/>
            <person name="Fitzpatrick D.A."/>
            <person name="Frisvad J.C."/>
            <person name="Nielsen K.L."/>
        </authorList>
    </citation>
    <scope>NUCLEOTIDE SEQUENCE</scope>
    <source>
        <strain evidence="2">IBT 35673</strain>
    </source>
</reference>
<gene>
    <name evidence="2" type="ORF">N7452_002687</name>
</gene>
<evidence type="ECO:0000256" key="1">
    <source>
        <dbReference type="SAM" id="SignalP"/>
    </source>
</evidence>
<dbReference type="AlphaFoldDB" id="A0A9W9QUI6"/>
<feature type="signal peptide" evidence="1">
    <location>
        <begin position="1"/>
        <end position="18"/>
    </location>
</feature>
<sequence length="153" mass="16479">MRPSFFAVALSFAGACFAAPATESQKWPYSIGDLSLKHLIESDTFDLVWTVTSRGPTGDDLGSTTCHTAWNNGSTPNGPKNPEACFDTAYKYWFPTGASDLESFEIVIEGPEGSATTTIEAGPKYQCGPYTGTIGNIDKECKTTNGGEFYLHQ</sequence>
<dbReference type="EMBL" id="JAPZBQ010000002">
    <property type="protein sequence ID" value="KAJ5344683.1"/>
    <property type="molecule type" value="Genomic_DNA"/>
</dbReference>
<keyword evidence="1" id="KW-0732">Signal</keyword>
<accession>A0A9W9QUI6</accession>
<protein>
    <recommendedName>
        <fullName evidence="4">AA1-like domain-containing protein</fullName>
    </recommendedName>
</protein>
<evidence type="ECO:0000313" key="3">
    <source>
        <dbReference type="Proteomes" id="UP001147695"/>
    </source>
</evidence>
<reference evidence="2" key="1">
    <citation type="submission" date="2022-12" db="EMBL/GenBank/DDBJ databases">
        <authorList>
            <person name="Petersen C."/>
        </authorList>
    </citation>
    <scope>NUCLEOTIDE SEQUENCE</scope>
    <source>
        <strain evidence="2">IBT 35673</strain>
    </source>
</reference>
<name>A0A9W9QUI6_PENBR</name>
<proteinExistence type="predicted"/>
<dbReference type="PROSITE" id="PS51257">
    <property type="entry name" value="PROKAR_LIPOPROTEIN"/>
    <property type="match status" value="1"/>
</dbReference>
<feature type="chain" id="PRO_5040811511" description="AA1-like domain-containing protein" evidence="1">
    <location>
        <begin position="19"/>
        <end position="153"/>
    </location>
</feature>
<organism evidence="2 3">
    <name type="scientific">Penicillium brevicompactum</name>
    <dbReference type="NCBI Taxonomy" id="5074"/>
    <lineage>
        <taxon>Eukaryota</taxon>
        <taxon>Fungi</taxon>
        <taxon>Dikarya</taxon>
        <taxon>Ascomycota</taxon>
        <taxon>Pezizomycotina</taxon>
        <taxon>Eurotiomycetes</taxon>
        <taxon>Eurotiomycetidae</taxon>
        <taxon>Eurotiales</taxon>
        <taxon>Aspergillaceae</taxon>
        <taxon>Penicillium</taxon>
    </lineage>
</organism>